<evidence type="ECO:0000313" key="2">
    <source>
        <dbReference type="EMBL" id="MFC7359640.1"/>
    </source>
</evidence>
<feature type="compositionally biased region" description="Basic residues" evidence="1">
    <location>
        <begin position="1"/>
        <end position="11"/>
    </location>
</feature>
<proteinExistence type="predicted"/>
<keyword evidence="3" id="KW-1185">Reference proteome</keyword>
<organism evidence="2 3">
    <name type="scientific">Nocardioides astragali</name>
    <dbReference type="NCBI Taxonomy" id="1776736"/>
    <lineage>
        <taxon>Bacteria</taxon>
        <taxon>Bacillati</taxon>
        <taxon>Actinomycetota</taxon>
        <taxon>Actinomycetes</taxon>
        <taxon>Propionibacteriales</taxon>
        <taxon>Nocardioidaceae</taxon>
        <taxon>Nocardioides</taxon>
    </lineage>
</organism>
<dbReference type="Proteomes" id="UP001596524">
    <property type="component" value="Unassembled WGS sequence"/>
</dbReference>
<sequence length="421" mass="46660">MPRNRSGKKMSPRRDRVRTKETLSEAPVRVALATSPQPDFDRALEHDLALAKSAILYADEVEMVGLGVSLLEKLRMEAHGEAGLFGILRSLDDAALAYVQGPEAAKFPEGWREQFDRFMKTDMERLRRTQPARAAQLGAMRQQMASLSEGMRPYVDEILEASGSTELAHAVEAKVIRIADLDMDLSTLFRRREERSAESEEQIQLWVDTLVARMADPRVRLLFDQDSAGLVQAMFDEGKLESNPSGVRLATQAALGAGLVSRLPAFPQARMDELLDMRKELASPLTLYRGAVVRYSRQLPTALGDTLTFEIQQLWESDVQPAIEILKDELADHGLVREMARSVSARDIRMFAWTSATSMAVGSVTDIGALVATAVAAAGHGVPLLADTALDAIRTKQQADRDGQRKEFYYLCEANRRLSTS</sequence>
<gene>
    <name evidence="2" type="ORF">ACFQO6_05105</name>
</gene>
<accession>A0ABW2N184</accession>
<feature type="compositionally biased region" description="Basic and acidic residues" evidence="1">
    <location>
        <begin position="12"/>
        <end position="22"/>
    </location>
</feature>
<reference evidence="3" key="1">
    <citation type="journal article" date="2019" name="Int. J. Syst. Evol. Microbiol.">
        <title>The Global Catalogue of Microorganisms (GCM) 10K type strain sequencing project: providing services to taxonomists for standard genome sequencing and annotation.</title>
        <authorList>
            <consortium name="The Broad Institute Genomics Platform"/>
            <consortium name="The Broad Institute Genome Sequencing Center for Infectious Disease"/>
            <person name="Wu L."/>
            <person name="Ma J."/>
        </authorList>
    </citation>
    <scope>NUCLEOTIDE SEQUENCE [LARGE SCALE GENOMIC DNA]</scope>
    <source>
        <strain evidence="3">FCH27</strain>
    </source>
</reference>
<feature type="region of interest" description="Disordered" evidence="1">
    <location>
        <begin position="1"/>
        <end position="22"/>
    </location>
</feature>
<comment type="caution">
    <text evidence="2">The sequence shown here is derived from an EMBL/GenBank/DDBJ whole genome shotgun (WGS) entry which is preliminary data.</text>
</comment>
<dbReference type="EMBL" id="JBHTCH010000004">
    <property type="protein sequence ID" value="MFC7359640.1"/>
    <property type="molecule type" value="Genomic_DNA"/>
</dbReference>
<dbReference type="RefSeq" id="WP_255889755.1">
    <property type="nucleotide sequence ID" value="NZ_JAFMZM010000002.1"/>
</dbReference>
<evidence type="ECO:0000313" key="3">
    <source>
        <dbReference type="Proteomes" id="UP001596524"/>
    </source>
</evidence>
<name>A0ABW2N184_9ACTN</name>
<protein>
    <submittedName>
        <fullName evidence="2">Uncharacterized protein</fullName>
    </submittedName>
</protein>
<evidence type="ECO:0000256" key="1">
    <source>
        <dbReference type="SAM" id="MobiDB-lite"/>
    </source>
</evidence>